<organism evidence="1 2">
    <name type="scientific">Streptomyces flavidovirens</name>
    <dbReference type="NCBI Taxonomy" id="67298"/>
    <lineage>
        <taxon>Bacteria</taxon>
        <taxon>Bacillati</taxon>
        <taxon>Actinomycetota</taxon>
        <taxon>Actinomycetes</taxon>
        <taxon>Kitasatosporales</taxon>
        <taxon>Streptomycetaceae</taxon>
        <taxon>Streptomyces</taxon>
    </lineage>
</organism>
<dbReference type="RefSeq" id="WP_387897911.1">
    <property type="nucleotide sequence ID" value="NZ_JBIAPK010000011.1"/>
</dbReference>
<gene>
    <name evidence="1" type="ORF">ACFYWW_29310</name>
</gene>
<dbReference type="Pfam" id="PF09844">
    <property type="entry name" value="DUF2071"/>
    <property type="match status" value="1"/>
</dbReference>
<evidence type="ECO:0000313" key="1">
    <source>
        <dbReference type="EMBL" id="MFF3342779.1"/>
    </source>
</evidence>
<reference evidence="1 2" key="1">
    <citation type="submission" date="2024-10" db="EMBL/GenBank/DDBJ databases">
        <title>The Natural Products Discovery Center: Release of the First 8490 Sequenced Strains for Exploring Actinobacteria Biosynthetic Diversity.</title>
        <authorList>
            <person name="Kalkreuter E."/>
            <person name="Kautsar S.A."/>
            <person name="Yang D."/>
            <person name="Bader C.D."/>
            <person name="Teijaro C.N."/>
            <person name="Fluegel L."/>
            <person name="Davis C.M."/>
            <person name="Simpson J.R."/>
            <person name="Lauterbach L."/>
            <person name="Steele A.D."/>
            <person name="Gui C."/>
            <person name="Meng S."/>
            <person name="Li G."/>
            <person name="Viehrig K."/>
            <person name="Ye F."/>
            <person name="Su P."/>
            <person name="Kiefer A.F."/>
            <person name="Nichols A."/>
            <person name="Cepeda A.J."/>
            <person name="Yan W."/>
            <person name="Fan B."/>
            <person name="Jiang Y."/>
            <person name="Adhikari A."/>
            <person name="Zheng C.-J."/>
            <person name="Schuster L."/>
            <person name="Cowan T.M."/>
            <person name="Smanski M.J."/>
            <person name="Chevrette M.G."/>
            <person name="De Carvalho L.P.S."/>
            <person name="Shen B."/>
        </authorList>
    </citation>
    <scope>NUCLEOTIDE SEQUENCE [LARGE SCALE GENOMIC DNA]</scope>
    <source>
        <strain evidence="1 2">NPDC003029</strain>
    </source>
</reference>
<name>A0ABW6RMI9_9ACTN</name>
<proteinExistence type="predicted"/>
<comment type="caution">
    <text evidence="1">The sequence shown here is derived from an EMBL/GenBank/DDBJ whole genome shotgun (WGS) entry which is preliminary data.</text>
</comment>
<dbReference type="Proteomes" id="UP001601976">
    <property type="component" value="Unassembled WGS sequence"/>
</dbReference>
<protein>
    <submittedName>
        <fullName evidence="1">DUF2071 domain-containing protein</fullName>
    </submittedName>
</protein>
<dbReference type="InterPro" id="IPR018644">
    <property type="entry name" value="DUF2071"/>
</dbReference>
<accession>A0ABW6RMI9</accession>
<sequence length="58" mass="6658">MERSSGCACPLRVGWLTQTFVHWHFRPEAVQALVPEELVVDECEEVARVGLTPFSWRT</sequence>
<dbReference type="EMBL" id="JBIAPK010000011">
    <property type="protein sequence ID" value="MFF3342779.1"/>
    <property type="molecule type" value="Genomic_DNA"/>
</dbReference>
<evidence type="ECO:0000313" key="2">
    <source>
        <dbReference type="Proteomes" id="UP001601976"/>
    </source>
</evidence>
<keyword evidence="2" id="KW-1185">Reference proteome</keyword>